<evidence type="ECO:0000256" key="1">
    <source>
        <dbReference type="SAM" id="MobiDB-lite"/>
    </source>
</evidence>
<dbReference type="SUPFAM" id="SSF52980">
    <property type="entry name" value="Restriction endonuclease-like"/>
    <property type="match status" value="1"/>
</dbReference>
<evidence type="ECO:0000313" key="2">
    <source>
        <dbReference type="EMBL" id="MCC2033362.1"/>
    </source>
</evidence>
<sequence length="303" mass="33521">MATAQTHDAARRILATTFLSLTALAELGLGRHRVQCLVADGELLRLRNGRYVRRDLDADLLAAGRLGGRLDCVSLLSALGVFVRHKPAGLHLQFTPGTTRLPPRPTGVKAHWRHSTRERAALAADLTEAMTQACRCLAVRDAVATLDSAWHLGLVDEPEIAEIFARLPHRYGSLRQLLDRRSESGAETLMRLLLRGLGCRVDVQVELAGVGRVDFVVDGWLIVECDSKAFHEGWPAQKRDRRRDLAAAALGYTTVRPLAEAIYYRYDEVLATMKAIVGRPRPQNSTRLGRAERRSPASGRVSR</sequence>
<dbReference type="InterPro" id="IPR011335">
    <property type="entry name" value="Restrct_endonuc-II-like"/>
</dbReference>
<dbReference type="Gene3D" id="3.40.960.10">
    <property type="entry name" value="VSR Endonuclease"/>
    <property type="match status" value="1"/>
</dbReference>
<reference evidence="2" key="1">
    <citation type="submission" date="2021-04" db="EMBL/GenBank/DDBJ databases">
        <title>Microbacterium tenobrionis sp. nov. and Microbacterium allomyrinae sp. nov., isolated from larvae of Tenobrio molitor and Allomyrina dichotoma, respectively.</title>
        <authorList>
            <person name="Lee S.D."/>
        </authorList>
    </citation>
    <scope>NUCLEOTIDE SEQUENCE</scope>
    <source>
        <strain evidence="2">BWT-G7</strain>
    </source>
</reference>
<gene>
    <name evidence="2" type="ORF">KEC57_14330</name>
</gene>
<evidence type="ECO:0000313" key="3">
    <source>
        <dbReference type="Proteomes" id="UP001139354"/>
    </source>
</evidence>
<dbReference type="EMBL" id="JAGTTN010000005">
    <property type="protein sequence ID" value="MCC2033362.1"/>
    <property type="molecule type" value="Genomic_DNA"/>
</dbReference>
<evidence type="ECO:0008006" key="4">
    <source>
        <dbReference type="Google" id="ProtNLM"/>
    </source>
</evidence>
<name>A0A9X1LWW6_9MICO</name>
<protein>
    <recommendedName>
        <fullName evidence="4">DUF559 domain-containing protein</fullName>
    </recommendedName>
</protein>
<dbReference type="Proteomes" id="UP001139354">
    <property type="component" value="Unassembled WGS sequence"/>
</dbReference>
<organism evidence="2 3">
    <name type="scientific">Microbacterium allomyrinae</name>
    <dbReference type="NCBI Taxonomy" id="2830666"/>
    <lineage>
        <taxon>Bacteria</taxon>
        <taxon>Bacillati</taxon>
        <taxon>Actinomycetota</taxon>
        <taxon>Actinomycetes</taxon>
        <taxon>Micrococcales</taxon>
        <taxon>Microbacteriaceae</taxon>
        <taxon>Microbacterium</taxon>
    </lineage>
</organism>
<feature type="region of interest" description="Disordered" evidence="1">
    <location>
        <begin position="281"/>
        <end position="303"/>
    </location>
</feature>
<dbReference type="AlphaFoldDB" id="A0A9X1LWW6"/>
<proteinExistence type="predicted"/>
<accession>A0A9X1LWW6</accession>
<dbReference type="RefSeq" id="WP_229385338.1">
    <property type="nucleotide sequence ID" value="NZ_JAGTTN010000005.1"/>
</dbReference>
<comment type="caution">
    <text evidence="2">The sequence shown here is derived from an EMBL/GenBank/DDBJ whole genome shotgun (WGS) entry which is preliminary data.</text>
</comment>
<keyword evidence="3" id="KW-1185">Reference proteome</keyword>